<dbReference type="RefSeq" id="XP_021884909.1">
    <property type="nucleotide sequence ID" value="XM_022027489.1"/>
</dbReference>
<feature type="compositionally biased region" description="Basic and acidic residues" evidence="1">
    <location>
        <begin position="287"/>
        <end position="297"/>
    </location>
</feature>
<dbReference type="InParanoid" id="A0A1Y2H2A4"/>
<feature type="region of interest" description="Disordered" evidence="1">
    <location>
        <begin position="254"/>
        <end position="297"/>
    </location>
</feature>
<proteinExistence type="predicted"/>
<evidence type="ECO:0000313" key="2">
    <source>
        <dbReference type="EMBL" id="ORZ27182.1"/>
    </source>
</evidence>
<sequence length="297" mass="32106">MGSSQAITTTAAKATNESIIVEIPLRTGATIASNNKTYNENHLDPIDPNSMEPAPELAFYVTPPAPSYSNTPSHHQSTSSATYPTRNLTGALPGPRANITEVSLGPSTTSASEAAGKLVLDPPMEVHTEVKTPLHTISLNTDKDFSSFTMSRNNAITSSDFVLESPRLIEMQRFSDPALDAGALKSTTEAFRTNNDDYANNNASDNSSSFFSNFFAIPPSLAGRPRLSEASEEYVRREFERGPVSLMWSKQSYDEGSAHSRAVSSTSSTASDGWLSGWWNKSNPSAKEGRREEAMAQ</sequence>
<keyword evidence="3" id="KW-1185">Reference proteome</keyword>
<dbReference type="EMBL" id="MCFF01000004">
    <property type="protein sequence ID" value="ORZ27182.1"/>
    <property type="molecule type" value="Genomic_DNA"/>
</dbReference>
<name>A0A1Y2H2A4_9FUNG</name>
<feature type="compositionally biased region" description="Polar residues" evidence="1">
    <location>
        <begin position="67"/>
        <end position="88"/>
    </location>
</feature>
<gene>
    <name evidence="2" type="ORF">BCR41DRAFT_383688</name>
</gene>
<dbReference type="OrthoDB" id="2448190at2759"/>
<evidence type="ECO:0000313" key="3">
    <source>
        <dbReference type="Proteomes" id="UP000193648"/>
    </source>
</evidence>
<comment type="caution">
    <text evidence="2">The sequence shown here is derived from an EMBL/GenBank/DDBJ whole genome shotgun (WGS) entry which is preliminary data.</text>
</comment>
<dbReference type="GeneID" id="33569332"/>
<evidence type="ECO:0000256" key="1">
    <source>
        <dbReference type="SAM" id="MobiDB-lite"/>
    </source>
</evidence>
<protein>
    <submittedName>
        <fullName evidence="2">Uncharacterized protein</fullName>
    </submittedName>
</protein>
<reference evidence="2 3" key="1">
    <citation type="submission" date="2016-07" db="EMBL/GenBank/DDBJ databases">
        <title>Pervasive Adenine N6-methylation of Active Genes in Fungi.</title>
        <authorList>
            <consortium name="DOE Joint Genome Institute"/>
            <person name="Mondo S.J."/>
            <person name="Dannebaum R.O."/>
            <person name="Kuo R.C."/>
            <person name="Labutti K."/>
            <person name="Haridas S."/>
            <person name="Kuo A."/>
            <person name="Salamov A."/>
            <person name="Ahrendt S.R."/>
            <person name="Lipzen A."/>
            <person name="Sullivan W."/>
            <person name="Andreopoulos W.B."/>
            <person name="Clum A."/>
            <person name="Lindquist E."/>
            <person name="Daum C."/>
            <person name="Ramamoorthy G.K."/>
            <person name="Gryganskyi A."/>
            <person name="Culley D."/>
            <person name="Magnuson J.K."/>
            <person name="James T.Y."/>
            <person name="O'Malley M.A."/>
            <person name="Stajich J.E."/>
            <person name="Spatafora J.W."/>
            <person name="Visel A."/>
            <person name="Grigoriev I.V."/>
        </authorList>
    </citation>
    <scope>NUCLEOTIDE SEQUENCE [LARGE SCALE GENOMIC DNA]</scope>
    <source>
        <strain evidence="2 3">NRRL 3116</strain>
    </source>
</reference>
<dbReference type="AlphaFoldDB" id="A0A1Y2H2A4"/>
<organism evidence="2 3">
    <name type="scientific">Lobosporangium transversale</name>
    <dbReference type="NCBI Taxonomy" id="64571"/>
    <lineage>
        <taxon>Eukaryota</taxon>
        <taxon>Fungi</taxon>
        <taxon>Fungi incertae sedis</taxon>
        <taxon>Mucoromycota</taxon>
        <taxon>Mortierellomycotina</taxon>
        <taxon>Mortierellomycetes</taxon>
        <taxon>Mortierellales</taxon>
        <taxon>Mortierellaceae</taxon>
        <taxon>Lobosporangium</taxon>
    </lineage>
</organism>
<feature type="compositionally biased region" description="Low complexity" evidence="1">
    <location>
        <begin position="259"/>
        <end position="271"/>
    </location>
</feature>
<accession>A0A1Y2H2A4</accession>
<feature type="region of interest" description="Disordered" evidence="1">
    <location>
        <begin position="64"/>
        <end position="97"/>
    </location>
</feature>
<dbReference type="Proteomes" id="UP000193648">
    <property type="component" value="Unassembled WGS sequence"/>
</dbReference>